<name>A0A8H6KKS1_9PEZI</name>
<dbReference type="SMART" id="SM00823">
    <property type="entry name" value="PKS_PP"/>
    <property type="match status" value="1"/>
</dbReference>
<dbReference type="PROSITE" id="PS52004">
    <property type="entry name" value="KS3_2"/>
    <property type="match status" value="1"/>
</dbReference>
<dbReference type="GO" id="GO:0004312">
    <property type="term" value="F:fatty acid synthase activity"/>
    <property type="evidence" value="ECO:0007669"/>
    <property type="project" value="TreeGrafter"/>
</dbReference>
<dbReference type="FunFam" id="3.40.50.720:FF:000209">
    <property type="entry name" value="Polyketide synthase Pks12"/>
    <property type="match status" value="1"/>
</dbReference>
<feature type="domain" description="Ketosynthase family 3 (KS3)" evidence="11">
    <location>
        <begin position="56"/>
        <end position="478"/>
    </location>
</feature>
<dbReference type="CDD" id="cd05195">
    <property type="entry name" value="enoyl_red"/>
    <property type="match status" value="1"/>
</dbReference>
<feature type="region of interest" description="N-terminal hotdog fold" evidence="9">
    <location>
        <begin position="951"/>
        <end position="1079"/>
    </location>
</feature>
<evidence type="ECO:0000256" key="4">
    <source>
        <dbReference type="ARBA" id="ARBA00022679"/>
    </source>
</evidence>
<dbReference type="Gene3D" id="1.10.1200.10">
    <property type="entry name" value="ACP-like"/>
    <property type="match status" value="1"/>
</dbReference>
<dbReference type="Pfam" id="PF13602">
    <property type="entry name" value="ADH_zinc_N_2"/>
    <property type="match status" value="1"/>
</dbReference>
<dbReference type="SMART" id="SM00827">
    <property type="entry name" value="PKS_AT"/>
    <property type="match status" value="1"/>
</dbReference>
<dbReference type="Gene3D" id="3.40.47.10">
    <property type="match status" value="1"/>
</dbReference>
<dbReference type="Pfam" id="PF21089">
    <property type="entry name" value="PKS_DH_N"/>
    <property type="match status" value="1"/>
</dbReference>
<dbReference type="Gene3D" id="3.10.129.110">
    <property type="entry name" value="Polyketide synthase dehydratase"/>
    <property type="match status" value="1"/>
</dbReference>
<dbReference type="SUPFAM" id="SSF53901">
    <property type="entry name" value="Thiolase-like"/>
    <property type="match status" value="1"/>
</dbReference>
<dbReference type="SMART" id="SM00822">
    <property type="entry name" value="PKS_KR"/>
    <property type="match status" value="1"/>
</dbReference>
<dbReference type="Pfam" id="PF08242">
    <property type="entry name" value="Methyltransf_12"/>
    <property type="match status" value="1"/>
</dbReference>
<dbReference type="InterPro" id="IPR020806">
    <property type="entry name" value="PKS_PP-bd"/>
</dbReference>
<evidence type="ECO:0000256" key="1">
    <source>
        <dbReference type="ARBA" id="ARBA00022450"/>
    </source>
</evidence>
<dbReference type="Pfam" id="PF16197">
    <property type="entry name" value="KAsynt_C_assoc"/>
    <property type="match status" value="1"/>
</dbReference>
<dbReference type="SUPFAM" id="SSF52151">
    <property type="entry name" value="FabD/lysophospholipase-like"/>
    <property type="match status" value="1"/>
</dbReference>
<dbReference type="InterPro" id="IPR013217">
    <property type="entry name" value="Methyltransf_12"/>
</dbReference>
<evidence type="ECO:0000256" key="3">
    <source>
        <dbReference type="ARBA" id="ARBA00022603"/>
    </source>
</evidence>
<feature type="active site" description="Proton donor; for dehydratase activity" evidence="9">
    <location>
        <position position="1159"/>
    </location>
</feature>
<dbReference type="SMART" id="SM00826">
    <property type="entry name" value="PKS_DH"/>
    <property type="match status" value="1"/>
</dbReference>
<dbReference type="InterPro" id="IPR013154">
    <property type="entry name" value="ADH-like_N"/>
</dbReference>
<dbReference type="InterPro" id="IPR050091">
    <property type="entry name" value="PKS_NRPS_Biosynth_Enz"/>
</dbReference>
<keyword evidence="2" id="KW-0597">Phosphoprotein</keyword>
<evidence type="ECO:0000313" key="13">
    <source>
        <dbReference type="EMBL" id="KAF6833155.1"/>
    </source>
</evidence>
<dbReference type="InterPro" id="IPR049551">
    <property type="entry name" value="PKS_DH_C"/>
</dbReference>
<dbReference type="CDD" id="cd02440">
    <property type="entry name" value="AdoMet_MTases"/>
    <property type="match status" value="1"/>
</dbReference>
<protein>
    <submittedName>
        <fullName evidence="13">Polyketide synthase</fullName>
    </submittedName>
</protein>
<evidence type="ECO:0000256" key="8">
    <source>
        <dbReference type="ARBA" id="ARBA00023315"/>
    </source>
</evidence>
<comment type="caution">
    <text evidence="13">The sequence shown here is derived from an EMBL/GenBank/DDBJ whole genome shotgun (WGS) entry which is preliminary data.</text>
</comment>
<dbReference type="SMART" id="SM00825">
    <property type="entry name" value="PKS_KS"/>
    <property type="match status" value="1"/>
</dbReference>
<dbReference type="GO" id="GO:0032259">
    <property type="term" value="P:methylation"/>
    <property type="evidence" value="ECO:0007669"/>
    <property type="project" value="UniProtKB-KW"/>
</dbReference>
<dbReference type="Gene3D" id="3.30.70.3290">
    <property type="match status" value="1"/>
</dbReference>
<dbReference type="Gene3D" id="3.90.180.10">
    <property type="entry name" value="Medium-chain alcohol dehydrogenases, catalytic domain"/>
    <property type="match status" value="1"/>
</dbReference>
<dbReference type="InterPro" id="IPR020841">
    <property type="entry name" value="PKS_Beta-ketoAc_synthase_dom"/>
</dbReference>
<dbReference type="InterPro" id="IPR020843">
    <property type="entry name" value="ER"/>
</dbReference>
<dbReference type="GO" id="GO:0016491">
    <property type="term" value="F:oxidoreductase activity"/>
    <property type="evidence" value="ECO:0007669"/>
    <property type="project" value="UniProtKB-KW"/>
</dbReference>
<dbReference type="InterPro" id="IPR001227">
    <property type="entry name" value="Ac_transferase_dom_sf"/>
</dbReference>
<dbReference type="SMART" id="SM00829">
    <property type="entry name" value="PKS_ER"/>
    <property type="match status" value="1"/>
</dbReference>
<dbReference type="Gene3D" id="3.40.50.150">
    <property type="entry name" value="Vaccinia Virus protein VP39"/>
    <property type="match status" value="1"/>
</dbReference>
<dbReference type="Pfam" id="PF00109">
    <property type="entry name" value="ketoacyl-synt"/>
    <property type="match status" value="1"/>
</dbReference>
<gene>
    <name evidence="13" type="ORF">CPLU01_05674</name>
</gene>
<sequence>MVSILPKYHGEESTLCINGDGNPEVSDNGVNGHRLYANSTNNYASAPRSDNTAAHTEPVAICGIGMRLPGGVTDPDAFWDMLVNKRDGRCRVPKDRYNVEAWYSPDKKRHVPSEYGYFLDSSIDLKNVDASFWSMTKKELEMLDPQQRLSLEVVHETLQRAGQKPSELRGRKIGVWVGSFGGDRAELDASDPQVVHPYNLLNNFDFMPADRIHYEFGFMGPSVTVRTACSSSLVGLHQACHALIHGDCEAAVVAGTSIIYSPTLTATMNDHNVLSPSGICKTFDAEADGFVRGEAVIAVYVKRLRDALRDGDPIRSVVLSTASNSSGKSSTMTAPNPVAQEDLIRRAHELAGITDYSKTAMMECHGTGTPVGDPIECEAVGRVFGDHGGVYIGSVKTNIGHVEGAAGLASVLKMTLALENDTIPPNANFKNPNPKIPFDRYQLQVPTGPIPWPKGRDRVVGVGSYGVGGSNAYALLASAAHLGIEKKDPKAKNSPTPATIGSGLPKLLLFSAKHPQALEKMVQRHQAYCLAHPDRLGDIAYTLAMRRDTLSHRACLVVNGIDDLPVVKSARHGPYDAARLVFVFTGQGAQWAQMGKSLIRNVPPFRASMTELDDILQQLPDAPSWKLTDHILAPKRTSMINDGQISQVCCAALQLALVDLLETYNITPGAVLGHSSGEIAAAYACGAITKGEAIIIAYYRGQVLGSASIPASGMAAIGLGKVQVTPYLRSGVLVGCENSPNSVTLTGDKGPLNLVIKDIQNAHPGVLARALQVDRAYHSHHMQVIASQYLDLLKPHVKPHDPKTPFISSVTNQILSKAADFGPEYWIRNLVSPVLFDGAVRGALHAEKSEKIFLEIGPHSALAGPIRQILGAENATAEYINVLTRGKDSHEELLRAVGEMWLYNQPVALDRVIEKENVLSDLPSYPWHYEEPLWHESRISEEYRLRKFRHHELLGSRVSQSTTAHPAWRNLLRLEDVPWIAEHEVEGAIILPGVSYLCMAGEAVRQLTGEVGFTCKHVRFSAALPMTYESQTEIITEMSRIGLTDSTDSDWYSFTISSYRDGSWVKHASGQVRGGDGGEPTGSLDILSSAEAARSAFPRVCSSTSWYRKFRSMGLEYGPRFTGMNMVADPLSPQVAASLSLDLRPGEEMYYSVHPGALDRLVQSLYVAAAHGLTKNCRTLALVAYVDEFTFTPPPNGAKQLSFLAKITEQRLGSFLGSLVASVDGRGVVVRSKGWQLSKISETAEGNVMNPNPHGAAQLEWREDIEFIDPSSLISPAITTEKARLYRLLDQYNILSLTRTLDNIRRAPQPSRDHLRKYRKWIEDTISSIDSGSFRCPGVLDPANLISMTAEARDEKLASLFGRLQGTEVHAPATAIHRVSSSCEGIFSGETSELELLLADGVLQRVYDCLLLDTESTAFMSLIGHKKPNLRVLEIGAGTGGATASTFRGLTPADGKRMYQSYTYTDISSGFFADAKERFKEYPGLEFALLDISKDPLEQGFEAESYDLVIAWNVVHATPNLRETLTNIRKLVHPQGWFLLQEISPVTPWINHCFGVISGWWLGETDGRISKPHVDFDRWQTELLGAGFSDIANSFDGYTNNNIVCRPAPHSLREKRVTLLKRAGQQDQHIRGALREAEYEVDEYVLEDSEPQPPRGQDVLSILDMASPLLAGLAEETFGHLQRFLKAAHDGGCGILWLTGPCQVGKGVEPNYAPVIGFARVLRTELGINFATLELDNFSIAAVARVIDVLGEFEKRVSDDPDSDPEYEWAYVDGKLLIGRYHSSILSEDSQQPPPPEMTVRKLEQKRPGLTDTLFWKPLAPPPLQPGEVRIDVKAIGMNYKDVLIAQGVITDAAAIDSGFGLECAGVVTEAGPDVDKVKRGDRVAVISSGCFTNTKTVSQQSCCKIPMKMSFEEAASIPVAYCTAFHSLFNLGKATKGMSILIHCATGGVGIAAVQLAQMLEADIYCTVGSEDKREFLVKECNISPERIFNSRDTTFLPGILAATHGRGVDIVLNQVSGELLHASWQCVAEFGTFIELGRRDFLGHGKLAMEQFESNRAFIGVDLTHLWIRKPRVVRAMLERVLYLWTQGHVKPWIASTFPAEQISQPFRQMQKSQHIGKLVVKMPGDAAADTLPTEPVRKTLTLRQDRSYLFTGGLGSLGVGVTTWLAEKGAKEIIILSRSAGSLPQHDRFARELAALGCEAKFVSGSVAKYDDVARAIKTAKMPVGGVLHAAMLLRDSSFLSMSWPDWLTALQPKVDGAKNLHDALLTQQPNLPVDFFFLFSSTAATSGWWGQANYHAGNAYMESFASYRRQLGLAASVLNVGFISDVGYVADRPEAADSARATGQWFNTEAELLDCIERMLMEPQVASDPGSASCRVQTHSMAMGMRSTMPLASKTCRVPWKKDRRMLALRNQETEDTAGTSGSDLTSNEELGRAIRELKSNIVSLQSEETTTFLATHIGKTLCKFQLRQDADLDLQSRLADLGMDSLISIEIRAWIRQWLGVDLATLEIMGSENLQKLAGTVQRVMINKYNSKT</sequence>
<dbReference type="SUPFAM" id="SSF53335">
    <property type="entry name" value="S-adenosyl-L-methionine-dependent methyltransferases"/>
    <property type="match status" value="1"/>
</dbReference>
<keyword evidence="7" id="KW-0511">Multifunctional enzyme</keyword>
<dbReference type="InterPro" id="IPR014031">
    <property type="entry name" value="Ketoacyl_synth_C"/>
</dbReference>
<reference evidence="13" key="1">
    <citation type="journal article" date="2020" name="Phytopathology">
        <title>Genome Sequence Resources of Colletotrichum truncatum, C. plurivorum, C. musicola, and C. sojae: Four Species Pathogenic to Soybean (Glycine max).</title>
        <authorList>
            <person name="Rogerio F."/>
            <person name="Boufleur T.R."/>
            <person name="Ciampi-Guillardi M."/>
            <person name="Sukno S.A."/>
            <person name="Thon M.R."/>
            <person name="Massola Junior N.S."/>
            <person name="Baroncelli R."/>
        </authorList>
    </citation>
    <scope>NUCLEOTIDE SEQUENCE</scope>
    <source>
        <strain evidence="13">LFN00145</strain>
    </source>
</reference>
<feature type="region of interest" description="C-terminal hotdog fold" evidence="9">
    <location>
        <begin position="1098"/>
        <end position="1246"/>
    </location>
</feature>
<dbReference type="CDD" id="cd00833">
    <property type="entry name" value="PKS"/>
    <property type="match status" value="1"/>
</dbReference>
<evidence type="ECO:0000259" key="12">
    <source>
        <dbReference type="PROSITE" id="PS52019"/>
    </source>
</evidence>
<organism evidence="13 14">
    <name type="scientific">Colletotrichum plurivorum</name>
    <dbReference type="NCBI Taxonomy" id="2175906"/>
    <lineage>
        <taxon>Eukaryota</taxon>
        <taxon>Fungi</taxon>
        <taxon>Dikarya</taxon>
        <taxon>Ascomycota</taxon>
        <taxon>Pezizomycotina</taxon>
        <taxon>Sordariomycetes</taxon>
        <taxon>Hypocreomycetidae</taxon>
        <taxon>Glomerellales</taxon>
        <taxon>Glomerellaceae</taxon>
        <taxon>Colletotrichum</taxon>
        <taxon>Colletotrichum orchidearum species complex</taxon>
    </lineage>
</organism>
<evidence type="ECO:0000259" key="10">
    <source>
        <dbReference type="PROSITE" id="PS50075"/>
    </source>
</evidence>
<dbReference type="PROSITE" id="PS00012">
    <property type="entry name" value="PHOSPHOPANTETHEINE"/>
    <property type="match status" value="1"/>
</dbReference>
<evidence type="ECO:0000256" key="6">
    <source>
        <dbReference type="ARBA" id="ARBA00023002"/>
    </source>
</evidence>
<dbReference type="Pfam" id="PF02801">
    <property type="entry name" value="Ketoacyl-synt_C"/>
    <property type="match status" value="1"/>
</dbReference>
<dbReference type="Gene3D" id="3.40.50.720">
    <property type="entry name" value="NAD(P)-binding Rossmann-like Domain"/>
    <property type="match status" value="2"/>
</dbReference>
<dbReference type="InterPro" id="IPR036736">
    <property type="entry name" value="ACP-like_sf"/>
</dbReference>
<dbReference type="InterPro" id="IPR049900">
    <property type="entry name" value="PKS_mFAS_DH"/>
</dbReference>
<dbReference type="SUPFAM" id="SSF51735">
    <property type="entry name" value="NAD(P)-binding Rossmann-fold domains"/>
    <property type="match status" value="2"/>
</dbReference>
<keyword evidence="5" id="KW-0521">NADP</keyword>
<dbReference type="InterPro" id="IPR013968">
    <property type="entry name" value="PKS_KR"/>
</dbReference>
<dbReference type="Gene3D" id="3.40.366.10">
    <property type="entry name" value="Malonyl-Coenzyme A Acyl Carrier Protein, domain 2"/>
    <property type="match status" value="1"/>
</dbReference>
<keyword evidence="6" id="KW-0560">Oxidoreductase</keyword>
<dbReference type="Proteomes" id="UP000654918">
    <property type="component" value="Unassembled WGS sequence"/>
</dbReference>
<evidence type="ECO:0000259" key="11">
    <source>
        <dbReference type="PROSITE" id="PS52004"/>
    </source>
</evidence>
<dbReference type="GO" id="GO:0031177">
    <property type="term" value="F:phosphopantetheine binding"/>
    <property type="evidence" value="ECO:0007669"/>
    <property type="project" value="InterPro"/>
</dbReference>
<dbReference type="InterPro" id="IPR016039">
    <property type="entry name" value="Thiolase-like"/>
</dbReference>
<dbReference type="SUPFAM" id="SSF50129">
    <property type="entry name" value="GroES-like"/>
    <property type="match status" value="1"/>
</dbReference>
<dbReference type="PROSITE" id="PS52019">
    <property type="entry name" value="PKS_MFAS_DH"/>
    <property type="match status" value="1"/>
</dbReference>
<keyword evidence="4" id="KW-0808">Transferase</keyword>
<feature type="domain" description="Carrier" evidence="10">
    <location>
        <begin position="2452"/>
        <end position="2530"/>
    </location>
</feature>
<dbReference type="InterPro" id="IPR009081">
    <property type="entry name" value="PP-bd_ACP"/>
</dbReference>
<proteinExistence type="predicted"/>
<dbReference type="InterPro" id="IPR049552">
    <property type="entry name" value="PKS_DH_N"/>
</dbReference>
<evidence type="ECO:0000256" key="9">
    <source>
        <dbReference type="PROSITE-ProRule" id="PRU01363"/>
    </source>
</evidence>
<evidence type="ECO:0000256" key="2">
    <source>
        <dbReference type="ARBA" id="ARBA00022553"/>
    </source>
</evidence>
<keyword evidence="14" id="KW-1185">Reference proteome</keyword>
<dbReference type="PANTHER" id="PTHR43775">
    <property type="entry name" value="FATTY ACID SYNTHASE"/>
    <property type="match status" value="1"/>
</dbReference>
<dbReference type="GO" id="GO:0044550">
    <property type="term" value="P:secondary metabolite biosynthetic process"/>
    <property type="evidence" value="ECO:0007669"/>
    <property type="project" value="TreeGrafter"/>
</dbReference>
<feature type="active site" description="Proton acceptor; for dehydratase activity" evidence="9">
    <location>
        <position position="983"/>
    </location>
</feature>
<dbReference type="InterPro" id="IPR057326">
    <property type="entry name" value="KR_dom"/>
</dbReference>
<dbReference type="Pfam" id="PF00550">
    <property type="entry name" value="PP-binding"/>
    <property type="match status" value="1"/>
</dbReference>
<dbReference type="InterPro" id="IPR014043">
    <property type="entry name" value="Acyl_transferase_dom"/>
</dbReference>
<evidence type="ECO:0000256" key="5">
    <source>
        <dbReference type="ARBA" id="ARBA00022857"/>
    </source>
</evidence>
<dbReference type="InterPro" id="IPR032821">
    <property type="entry name" value="PKS_assoc"/>
</dbReference>
<dbReference type="Pfam" id="PF08240">
    <property type="entry name" value="ADH_N"/>
    <property type="match status" value="1"/>
</dbReference>
<feature type="domain" description="PKS/mFAS DH" evidence="12">
    <location>
        <begin position="951"/>
        <end position="1246"/>
    </location>
</feature>
<dbReference type="InterPro" id="IPR036291">
    <property type="entry name" value="NAD(P)-bd_dom_sf"/>
</dbReference>
<dbReference type="Pfam" id="PF14765">
    <property type="entry name" value="PS-DH"/>
    <property type="match status" value="1"/>
</dbReference>
<dbReference type="InterPro" id="IPR014030">
    <property type="entry name" value="Ketoacyl_synth_N"/>
</dbReference>
<dbReference type="InterPro" id="IPR042104">
    <property type="entry name" value="PKS_dehydratase_sf"/>
</dbReference>
<dbReference type="Pfam" id="PF00698">
    <property type="entry name" value="Acyl_transf_1"/>
    <property type="match status" value="1"/>
</dbReference>
<dbReference type="PANTHER" id="PTHR43775:SF49">
    <property type="entry name" value="SYNTHASE, PUTATIVE (JCVI)-RELATED"/>
    <property type="match status" value="1"/>
</dbReference>
<dbReference type="GO" id="GO:1901336">
    <property type="term" value="P:lactone biosynthetic process"/>
    <property type="evidence" value="ECO:0007669"/>
    <property type="project" value="UniProtKB-ARBA"/>
</dbReference>
<dbReference type="InterPro" id="IPR029063">
    <property type="entry name" value="SAM-dependent_MTases_sf"/>
</dbReference>
<dbReference type="EMBL" id="WIGO01000061">
    <property type="protein sequence ID" value="KAF6833155.1"/>
    <property type="molecule type" value="Genomic_DNA"/>
</dbReference>
<dbReference type="InterPro" id="IPR020807">
    <property type="entry name" value="PKS_DH"/>
</dbReference>
<dbReference type="GO" id="GO:0006633">
    <property type="term" value="P:fatty acid biosynthetic process"/>
    <property type="evidence" value="ECO:0007669"/>
    <property type="project" value="TreeGrafter"/>
</dbReference>
<accession>A0A8H6KKS1</accession>
<dbReference type="InterPro" id="IPR006162">
    <property type="entry name" value="Ppantetheine_attach_site"/>
</dbReference>
<dbReference type="SUPFAM" id="SSF47336">
    <property type="entry name" value="ACP-like"/>
    <property type="match status" value="1"/>
</dbReference>
<dbReference type="Pfam" id="PF08659">
    <property type="entry name" value="KR"/>
    <property type="match status" value="1"/>
</dbReference>
<dbReference type="InterPro" id="IPR011032">
    <property type="entry name" value="GroES-like_sf"/>
</dbReference>
<dbReference type="PROSITE" id="PS50075">
    <property type="entry name" value="CARRIER"/>
    <property type="match status" value="1"/>
</dbReference>
<keyword evidence="3" id="KW-0489">Methyltransferase</keyword>
<evidence type="ECO:0000256" key="7">
    <source>
        <dbReference type="ARBA" id="ARBA00023268"/>
    </source>
</evidence>
<dbReference type="InterPro" id="IPR016035">
    <property type="entry name" value="Acyl_Trfase/lysoPLipase"/>
</dbReference>
<evidence type="ECO:0000313" key="14">
    <source>
        <dbReference type="Proteomes" id="UP000654918"/>
    </source>
</evidence>
<keyword evidence="1" id="KW-0596">Phosphopantetheine</keyword>
<keyword evidence="8" id="KW-0012">Acyltransferase</keyword>
<dbReference type="GO" id="GO:0008168">
    <property type="term" value="F:methyltransferase activity"/>
    <property type="evidence" value="ECO:0007669"/>
    <property type="project" value="UniProtKB-KW"/>
</dbReference>